<name>A0AAE4IW66_9ENTR</name>
<dbReference type="InterPro" id="IPR020471">
    <property type="entry name" value="AKR"/>
</dbReference>
<dbReference type="Proteomes" id="UP001248822">
    <property type="component" value="Unassembled WGS sequence"/>
</dbReference>
<evidence type="ECO:0000259" key="4">
    <source>
        <dbReference type="Pfam" id="PF00248"/>
    </source>
</evidence>
<dbReference type="PANTHER" id="PTHR43638:SF3">
    <property type="entry name" value="ALDEHYDE REDUCTASE"/>
    <property type="match status" value="1"/>
</dbReference>
<reference evidence="5" key="1">
    <citation type="submission" date="2022-12" db="EMBL/GenBank/DDBJ databases">
        <title>NDM-1 containing novel ST 2018 Pseudenterobacter timonensis.</title>
        <authorList>
            <person name="Halder G."/>
            <person name="Mandal S."/>
            <person name="Dutta S."/>
        </authorList>
    </citation>
    <scope>NUCLEOTIDE SEQUENCE</scope>
    <source>
        <strain evidence="5">CNCI147</strain>
    </source>
</reference>
<evidence type="ECO:0000256" key="1">
    <source>
        <dbReference type="PIRSR" id="PIRSR000097-1"/>
    </source>
</evidence>
<feature type="active site" description="Proton donor" evidence="1">
    <location>
        <position position="55"/>
    </location>
</feature>
<dbReference type="CDD" id="cd19138">
    <property type="entry name" value="AKR_YeaE"/>
    <property type="match status" value="1"/>
</dbReference>
<evidence type="ECO:0000256" key="2">
    <source>
        <dbReference type="PIRSR" id="PIRSR000097-2"/>
    </source>
</evidence>
<accession>A0AAE4IW66</accession>
<evidence type="ECO:0000256" key="3">
    <source>
        <dbReference type="PIRSR" id="PIRSR000097-3"/>
    </source>
</evidence>
<organism evidence="5 6">
    <name type="scientific">Pseudenterobacter timonensis</name>
    <dbReference type="NCBI Taxonomy" id="1755099"/>
    <lineage>
        <taxon>Bacteria</taxon>
        <taxon>Pseudomonadati</taxon>
        <taxon>Pseudomonadota</taxon>
        <taxon>Gammaproteobacteria</taxon>
        <taxon>Enterobacterales</taxon>
        <taxon>Enterobacteriaceae</taxon>
        <taxon>Pseudenterobacter</taxon>
    </lineage>
</organism>
<dbReference type="PRINTS" id="PR00069">
    <property type="entry name" value="ALDKETRDTASE"/>
</dbReference>
<evidence type="ECO:0000313" key="6">
    <source>
        <dbReference type="Proteomes" id="UP001248822"/>
    </source>
</evidence>
<feature type="site" description="Lowers pKa of active site Tyr" evidence="3">
    <location>
        <position position="80"/>
    </location>
</feature>
<protein>
    <submittedName>
        <fullName evidence="5">Aldo/keto reductase</fullName>
    </submittedName>
</protein>
<dbReference type="SUPFAM" id="SSF51430">
    <property type="entry name" value="NAD(P)-linked oxidoreductase"/>
    <property type="match status" value="1"/>
</dbReference>
<comment type="caution">
    <text evidence="5">The sequence shown here is derived from an EMBL/GenBank/DDBJ whole genome shotgun (WGS) entry which is preliminary data.</text>
</comment>
<dbReference type="RefSeq" id="WP_310825513.1">
    <property type="nucleotide sequence ID" value="NZ_JAQGEC010000004.1"/>
</dbReference>
<dbReference type="AlphaFoldDB" id="A0AAE4IW66"/>
<dbReference type="GO" id="GO:0016491">
    <property type="term" value="F:oxidoreductase activity"/>
    <property type="evidence" value="ECO:0007669"/>
    <property type="project" value="InterPro"/>
</dbReference>
<dbReference type="Gene3D" id="3.20.20.100">
    <property type="entry name" value="NADP-dependent oxidoreductase domain"/>
    <property type="match status" value="1"/>
</dbReference>
<dbReference type="PIRSF" id="PIRSF000097">
    <property type="entry name" value="AKR"/>
    <property type="match status" value="1"/>
</dbReference>
<feature type="binding site" evidence="2">
    <location>
        <position position="113"/>
    </location>
    <ligand>
        <name>substrate</name>
    </ligand>
</feature>
<dbReference type="PANTHER" id="PTHR43638">
    <property type="entry name" value="OXIDOREDUCTASE, ALDO/KETO REDUCTASE FAMILY PROTEIN"/>
    <property type="match status" value="1"/>
</dbReference>
<dbReference type="InterPro" id="IPR023210">
    <property type="entry name" value="NADP_OxRdtase_dom"/>
</dbReference>
<dbReference type="Pfam" id="PF00248">
    <property type="entry name" value="Aldo_ket_red"/>
    <property type="match status" value="1"/>
</dbReference>
<gene>
    <name evidence="5" type="ORF">O7047_07360</name>
</gene>
<dbReference type="EMBL" id="JAQGEC010000004">
    <property type="protein sequence ID" value="MDR9890051.1"/>
    <property type="molecule type" value="Genomic_DNA"/>
</dbReference>
<proteinExistence type="predicted"/>
<feature type="domain" description="NADP-dependent oxidoreductase" evidence="4">
    <location>
        <begin position="17"/>
        <end position="270"/>
    </location>
</feature>
<sequence>MNKKTVTFADQIVVPAIGQGTWYMGEKASQRSEEVNALRAGIDLGLTLIDTAEMYADGGAEEVVGAAIKGQRDKVCLVSKVYPWNAGGKKGIAACEASLRRLGTDRIDLYLLHWRGNYGLDETVELMETLQQQGKIGHWGVSNLDYEDMQALWQLQGGRVCATNQVLYHLASRGIEYDLLPWCQQQKMPVMAYCPLAQAGRLRSGLLNHPAVNEIAHIHHASPAQILLAWVIHHQGVIAIPKASSVKHVEENARALEITLNAGEVSQLNAAFPAPGRKVPLDVV</sequence>
<dbReference type="InterPro" id="IPR036812">
    <property type="entry name" value="NAD(P)_OxRdtase_dom_sf"/>
</dbReference>
<evidence type="ECO:0000313" key="5">
    <source>
        <dbReference type="EMBL" id="MDR9890051.1"/>
    </source>
</evidence>